<dbReference type="CDD" id="cd06222">
    <property type="entry name" value="RNase_H_like"/>
    <property type="match status" value="1"/>
</dbReference>
<dbReference type="AlphaFoldDB" id="A0A9D3ZMW4"/>
<dbReference type="GO" id="GO:0003676">
    <property type="term" value="F:nucleic acid binding"/>
    <property type="evidence" value="ECO:0007669"/>
    <property type="project" value="InterPro"/>
</dbReference>
<dbReference type="Gene3D" id="3.30.420.10">
    <property type="entry name" value="Ribonuclease H-like superfamily/Ribonuclease H"/>
    <property type="match status" value="1"/>
</dbReference>
<reference evidence="2 3" key="1">
    <citation type="journal article" date="2021" name="Plant Biotechnol. J.">
        <title>Multi-omics assisted identification of the key and species-specific regulatory components of drought-tolerant mechanisms in Gossypium stocksii.</title>
        <authorList>
            <person name="Yu D."/>
            <person name="Ke L."/>
            <person name="Zhang D."/>
            <person name="Wu Y."/>
            <person name="Sun Y."/>
            <person name="Mei J."/>
            <person name="Sun J."/>
            <person name="Sun Y."/>
        </authorList>
    </citation>
    <scope>NUCLEOTIDE SEQUENCE [LARGE SCALE GENOMIC DNA]</scope>
    <source>
        <strain evidence="3">cv. E1</strain>
        <tissue evidence="2">Leaf</tissue>
    </source>
</reference>
<dbReference type="Pfam" id="PF13456">
    <property type="entry name" value="RVT_3"/>
    <property type="match status" value="1"/>
</dbReference>
<sequence length="110" mass="12704">MAKLWGMLDGHWLVWNLRLKKVILETNTEETIQAIQEAVKEQHGFSVICSIKELLQRDWTICFIHIFKEANKVVDGLAKMTFSRPLGKFISMQPPNEVLQSLHDDLSNIV</sequence>
<dbReference type="EMBL" id="JAIQCV010000011">
    <property type="protein sequence ID" value="KAH1047675.1"/>
    <property type="molecule type" value="Genomic_DNA"/>
</dbReference>
<protein>
    <recommendedName>
        <fullName evidence="1">RNase H type-1 domain-containing protein</fullName>
    </recommendedName>
</protein>
<organism evidence="2 3">
    <name type="scientific">Gossypium stocksii</name>
    <dbReference type="NCBI Taxonomy" id="47602"/>
    <lineage>
        <taxon>Eukaryota</taxon>
        <taxon>Viridiplantae</taxon>
        <taxon>Streptophyta</taxon>
        <taxon>Embryophyta</taxon>
        <taxon>Tracheophyta</taxon>
        <taxon>Spermatophyta</taxon>
        <taxon>Magnoliopsida</taxon>
        <taxon>eudicotyledons</taxon>
        <taxon>Gunneridae</taxon>
        <taxon>Pentapetalae</taxon>
        <taxon>rosids</taxon>
        <taxon>malvids</taxon>
        <taxon>Malvales</taxon>
        <taxon>Malvaceae</taxon>
        <taxon>Malvoideae</taxon>
        <taxon>Gossypium</taxon>
    </lineage>
</organism>
<dbReference type="InterPro" id="IPR002156">
    <property type="entry name" value="RNaseH_domain"/>
</dbReference>
<comment type="caution">
    <text evidence="2">The sequence shown here is derived from an EMBL/GenBank/DDBJ whole genome shotgun (WGS) entry which is preliminary data.</text>
</comment>
<dbReference type="PANTHER" id="PTHR34023:SF4">
    <property type="entry name" value="RNASE H TYPE-1 DOMAIN-CONTAINING PROTEIN"/>
    <property type="match status" value="1"/>
</dbReference>
<gene>
    <name evidence="2" type="ORF">J1N35_038459</name>
</gene>
<feature type="domain" description="RNase H type-1" evidence="1">
    <location>
        <begin position="1"/>
        <end position="80"/>
    </location>
</feature>
<dbReference type="InterPro" id="IPR036397">
    <property type="entry name" value="RNaseH_sf"/>
</dbReference>
<dbReference type="OrthoDB" id="1435729at2759"/>
<evidence type="ECO:0000259" key="1">
    <source>
        <dbReference type="Pfam" id="PF13456"/>
    </source>
</evidence>
<evidence type="ECO:0000313" key="2">
    <source>
        <dbReference type="EMBL" id="KAH1047675.1"/>
    </source>
</evidence>
<dbReference type="GO" id="GO:0004523">
    <property type="term" value="F:RNA-DNA hybrid ribonuclease activity"/>
    <property type="evidence" value="ECO:0007669"/>
    <property type="project" value="InterPro"/>
</dbReference>
<evidence type="ECO:0000313" key="3">
    <source>
        <dbReference type="Proteomes" id="UP000828251"/>
    </source>
</evidence>
<keyword evidence="3" id="KW-1185">Reference proteome</keyword>
<proteinExistence type="predicted"/>
<dbReference type="InterPro" id="IPR044730">
    <property type="entry name" value="RNase_H-like_dom_plant"/>
</dbReference>
<dbReference type="PANTHER" id="PTHR34023">
    <property type="entry name" value="RNASE H DOMAIN-CONTAINING PROTEIN"/>
    <property type="match status" value="1"/>
</dbReference>
<dbReference type="Proteomes" id="UP000828251">
    <property type="component" value="Unassembled WGS sequence"/>
</dbReference>
<name>A0A9D3ZMW4_9ROSI</name>
<accession>A0A9D3ZMW4</accession>